<keyword evidence="2" id="KW-0863">Zinc-finger</keyword>
<keyword evidence="6" id="KW-0347">Helicase</keyword>
<keyword evidence="1" id="KW-0378">Hydrolase</keyword>
<keyword evidence="2" id="KW-0479">Metal-binding</keyword>
<dbReference type="InterPro" id="IPR014001">
    <property type="entry name" value="Helicase_ATP-bd"/>
</dbReference>
<dbReference type="EMBL" id="JAROAV010000044">
    <property type="protein sequence ID" value="MDF8265919.1"/>
    <property type="molecule type" value="Genomic_DNA"/>
</dbReference>
<dbReference type="InterPro" id="IPR038718">
    <property type="entry name" value="SNF2-like_sf"/>
</dbReference>
<dbReference type="Pfam" id="PF00271">
    <property type="entry name" value="Helicase_C"/>
    <property type="match status" value="1"/>
</dbReference>
<evidence type="ECO:0000313" key="6">
    <source>
        <dbReference type="EMBL" id="MDF8265919.1"/>
    </source>
</evidence>
<keyword evidence="6" id="KW-0547">Nucleotide-binding</keyword>
<proteinExistence type="predicted"/>
<evidence type="ECO:0000259" key="4">
    <source>
        <dbReference type="PROSITE" id="PS51192"/>
    </source>
</evidence>
<dbReference type="SUPFAM" id="SSF52540">
    <property type="entry name" value="P-loop containing nucleoside triphosphate hydrolases"/>
    <property type="match status" value="2"/>
</dbReference>
<dbReference type="Gene3D" id="3.40.50.10810">
    <property type="entry name" value="Tandem AAA-ATPase domain"/>
    <property type="match status" value="1"/>
</dbReference>
<dbReference type="SMART" id="SM00487">
    <property type="entry name" value="DEXDc"/>
    <property type="match status" value="1"/>
</dbReference>
<accession>A0ABT6CAK9</accession>
<feature type="domain" description="Helicase C-terminal" evidence="5">
    <location>
        <begin position="947"/>
        <end position="1110"/>
    </location>
</feature>
<dbReference type="InterPro" id="IPR001650">
    <property type="entry name" value="Helicase_C-like"/>
</dbReference>
<dbReference type="PROSITE" id="PS51192">
    <property type="entry name" value="HELICASE_ATP_BIND_1"/>
    <property type="match status" value="1"/>
</dbReference>
<evidence type="ECO:0000259" key="3">
    <source>
        <dbReference type="PROSITE" id="PS50966"/>
    </source>
</evidence>
<organism evidence="6 7">
    <name type="scientific">Luteipulveratus flavus</name>
    <dbReference type="NCBI Taxonomy" id="3031728"/>
    <lineage>
        <taxon>Bacteria</taxon>
        <taxon>Bacillati</taxon>
        <taxon>Actinomycetota</taxon>
        <taxon>Actinomycetes</taxon>
        <taxon>Micrococcales</taxon>
        <taxon>Dermacoccaceae</taxon>
        <taxon>Luteipulveratus</taxon>
    </lineage>
</organism>
<dbReference type="InterPro" id="IPR049730">
    <property type="entry name" value="SNF2/RAD54-like_C"/>
</dbReference>
<dbReference type="RefSeq" id="WP_277193181.1">
    <property type="nucleotide sequence ID" value="NZ_JAROAV010000044.1"/>
</dbReference>
<evidence type="ECO:0000256" key="2">
    <source>
        <dbReference type="PROSITE-ProRule" id="PRU00325"/>
    </source>
</evidence>
<dbReference type="PANTHER" id="PTHR10799">
    <property type="entry name" value="SNF2/RAD54 HELICASE FAMILY"/>
    <property type="match status" value="1"/>
</dbReference>
<sequence length="1110" mass="120931">MSEGYDVAAAEWVRRVTDAGVARICGDFALERGLGYVDAERVTSITTGDRGRLLLAVVSGSRAQPYSTMVTATGADLDGEPDWFGRCSCPVQVSCKHVVAAVLTAREVLTATDAGEEVPAPSAWRTALARLVDDEPEPSAAPRTPLGIFVAVRRRASSVRDSTPRMHIEVSPTRRTRTGRWSRSAGWADFVYRHTDRTTEPRQLQVIRELYAMVEADKVWRVATGGPTVSLHDLSPKVWTLLQRAVDAGVALVPAPGSEHEEVVLAEQPAEMTLVVGRDDEGISVTAELDHELLLDADPARPGLRLVGADEPRATRHLIGLPAHGVAVLDGTRLTLVPLAERPDEITSDLLDQPPLRVPAADAEEFTALYLPRLRERASVRAVGEQLDDSLDRLRLHVRVGSGGGNQVAVEQSFLYGDSHRVPVGLGSARRGRRRSDERRLVEQLTETLQDLGLTESVGGLGLWPVARTTVTGMAAVRLIDALDELGSHEDVVVDVVDDLPAYEQATAEPLIQVSTADVGDSDWFDLSVTVTIDQERVPFEPLFQALHRGDDHLVLESGTWFRLDHPALLRLRDLIAEARGMADPTSTSSSLQLNRFQVGLWEELVSLGVIGEQAGAWESSVDRLRQLDKLVAPEVPAAFRAQLRPYQEDGYAWLATLWDAGLGGVLADDMGLGKTVQTLALLARAKEADEIGGAHGPVLVVAPTSVVGAWATEAAAFSPDLRVVAVTETSKKRAASLAEVAAVADVVVTSYAVLRLDADAFHAQRWRGLVLDEAQMVKNHQSKTYQATRRIGAPFTLAISGTPLENSLMDLWSLLSLTAPGLYPQPDVFSETYRRPIESGGHPELLDQLRRRIRPLMLRRTKAAVAADLPEKQVQVLSVPPHPVHARIYDQHLTRERQRILGLLDDPDANRVAILASLTRLRQLALDPALVDETYAGAATSAKVAGLIEQLREISQEGHRALVFSQFTTYLRMVEQALAKAGLGTCYLDGSMTASARTAQIDQFRTGDADAFLISLKAGGTGLTLTEADYVFVLDPWWNPAAEAQAIDRTHRIGQDKPVMVYRMVSRGTIEEKVVALQDKKRELFDRVVDEGGALSGRITADDIRALLD</sequence>
<dbReference type="GO" id="GO:0004386">
    <property type="term" value="F:helicase activity"/>
    <property type="evidence" value="ECO:0007669"/>
    <property type="project" value="UniProtKB-KW"/>
</dbReference>
<gene>
    <name evidence="6" type="ORF">P4R38_16855</name>
</gene>
<dbReference type="InterPro" id="IPR000330">
    <property type="entry name" value="SNF2_N"/>
</dbReference>
<dbReference type="InterPro" id="IPR027417">
    <property type="entry name" value="P-loop_NTPase"/>
</dbReference>
<comment type="caution">
    <text evidence="6">The sequence shown here is derived from an EMBL/GenBank/DDBJ whole genome shotgun (WGS) entry which is preliminary data.</text>
</comment>
<dbReference type="Proteomes" id="UP001528912">
    <property type="component" value="Unassembled WGS sequence"/>
</dbReference>
<keyword evidence="6" id="KW-0067">ATP-binding</keyword>
<feature type="domain" description="Helicase ATP-binding" evidence="4">
    <location>
        <begin position="656"/>
        <end position="822"/>
    </location>
</feature>
<reference evidence="6 7" key="1">
    <citation type="submission" date="2023-03" db="EMBL/GenBank/DDBJ databases">
        <title>YIM 133296 draft genome.</title>
        <authorList>
            <person name="Xiong L."/>
        </authorList>
    </citation>
    <scope>NUCLEOTIDE SEQUENCE [LARGE SCALE GENOMIC DNA]</scope>
    <source>
        <strain evidence="6 7">YIM 133296</strain>
    </source>
</reference>
<keyword evidence="7" id="KW-1185">Reference proteome</keyword>
<dbReference type="CDD" id="cd18793">
    <property type="entry name" value="SF2_C_SNF"/>
    <property type="match status" value="1"/>
</dbReference>
<dbReference type="PROSITE" id="PS51194">
    <property type="entry name" value="HELICASE_CTER"/>
    <property type="match status" value="1"/>
</dbReference>
<evidence type="ECO:0000256" key="1">
    <source>
        <dbReference type="ARBA" id="ARBA00022801"/>
    </source>
</evidence>
<protein>
    <submittedName>
        <fullName evidence="6">DEAD/DEAH box helicase</fullName>
    </submittedName>
</protein>
<evidence type="ECO:0000313" key="7">
    <source>
        <dbReference type="Proteomes" id="UP001528912"/>
    </source>
</evidence>
<dbReference type="PROSITE" id="PS50966">
    <property type="entry name" value="ZF_SWIM"/>
    <property type="match status" value="1"/>
</dbReference>
<name>A0ABT6CAK9_9MICO</name>
<dbReference type="Pfam" id="PF00176">
    <property type="entry name" value="SNF2-rel_dom"/>
    <property type="match status" value="1"/>
</dbReference>
<feature type="domain" description="SWIM-type" evidence="3">
    <location>
        <begin position="66"/>
        <end position="106"/>
    </location>
</feature>
<keyword evidence="2" id="KW-0862">Zinc</keyword>
<dbReference type="InterPro" id="IPR007527">
    <property type="entry name" value="Znf_SWIM"/>
</dbReference>
<evidence type="ECO:0000259" key="5">
    <source>
        <dbReference type="PROSITE" id="PS51194"/>
    </source>
</evidence>
<dbReference type="Gene3D" id="3.40.50.300">
    <property type="entry name" value="P-loop containing nucleotide triphosphate hydrolases"/>
    <property type="match status" value="1"/>
</dbReference>
<dbReference type="SMART" id="SM00490">
    <property type="entry name" value="HELICc"/>
    <property type="match status" value="1"/>
</dbReference>